<evidence type="ECO:0000256" key="1">
    <source>
        <dbReference type="SAM" id="MobiDB-lite"/>
    </source>
</evidence>
<feature type="compositionally biased region" description="Basic and acidic residues" evidence="1">
    <location>
        <begin position="728"/>
        <end position="745"/>
    </location>
</feature>
<dbReference type="AlphaFoldDB" id="A0A4Y7PZL0"/>
<feature type="compositionally biased region" description="Acidic residues" evidence="1">
    <location>
        <begin position="441"/>
        <end position="451"/>
    </location>
</feature>
<dbReference type="VEuPathDB" id="FungiDB:BD410DRAFT_378148"/>
<feature type="compositionally biased region" description="Polar residues" evidence="1">
    <location>
        <begin position="398"/>
        <end position="408"/>
    </location>
</feature>
<dbReference type="Proteomes" id="UP000294933">
    <property type="component" value="Unassembled WGS sequence"/>
</dbReference>
<feature type="region of interest" description="Disordered" evidence="1">
    <location>
        <begin position="605"/>
        <end position="761"/>
    </location>
</feature>
<feature type="chain" id="PRO_5021349847" evidence="2">
    <location>
        <begin position="20"/>
        <end position="879"/>
    </location>
</feature>
<feature type="region of interest" description="Disordered" evidence="1">
    <location>
        <begin position="389"/>
        <end position="411"/>
    </location>
</feature>
<sequence length="879" mass="94747">MLVLWTIVMWATTFGSIASVQFHRFLNGGWHYPALTSQATLSIRAFTDDFSFFRNTLLTLSTSVDQYSDEPPTDGNVPPDASATIQPSKTYNASISYFSDFSSFPSVRPNSTFPHSHPKGGVNSISGVLLFMEFIALLASGTICLRKNRDDEIHEAGELVTGISPMEHIFNNGIVPNVFDYKKPAQARAGSIQDGPNPERILSSIPNLSHRKRFQYEPANAQPDSTPGATVWSPSDDPVSLDTLKTNDDQNSTRTLADISPSTQLCNNNIGNVVEPNARLGNESNVDENVVSTIPCRSRTDEPDQKVATHTTQTVTQTPDAARELSVLTQLEVDKVLKSAGGTVAQEVHDPDVVLLPIITTGTVVLIADTEEESDIFVYPAASHDVLKTPTHRDNSVDSDQCAETPNVTVGPDVVPQAIHVEVPKSRRTDLVASLPPLPTTDEEVPTDIDDDPPKERKSASFRLPSEPKTSPAGQVRPLARAVTIHDIRTRETATIESDDEESTALNSQRVSAGLKEPVFPSLNDPDVIYVADGEPKHALDSQTNSRTLPSVLGDFTIGAEPVLSASSQNTVEVTSGGMDNGTWASMHAPVRRVHHNRITAMSLSLPCSTDGHQRNGGDSHERRITRKQQTQMKKGRRNDNKEPQPHSPVVPQGLEASMHAPRATGHEQGSSVDPPSRGGKATRMPRVLGLGASIHAPCPSSPDSEAPTTPPRSAELGLNASIHAPRHNTDLEPKVALGKDDSRNRGLNSSIHAPCPYSAERNGGKVLEVGFWESGLSASMHAPSSSNETNKHRGSPSRQGQRAGTGVRQQEAMKAPAPSKGSSLSNPTEDATSRECKKKGRASGRSEADGLGRRGKNIPKAKLSREPRRSSQSSRSAH</sequence>
<accession>A0A4Y7PZL0</accession>
<feature type="region of interest" description="Disordered" evidence="1">
    <location>
        <begin position="779"/>
        <end position="879"/>
    </location>
</feature>
<evidence type="ECO:0000256" key="2">
    <source>
        <dbReference type="SAM" id="SignalP"/>
    </source>
</evidence>
<feature type="compositionally biased region" description="Basic and acidic residues" evidence="1">
    <location>
        <begin position="612"/>
        <end position="623"/>
    </location>
</feature>
<keyword evidence="4" id="KW-1185">Reference proteome</keyword>
<dbReference type="EMBL" id="ML170189">
    <property type="protein sequence ID" value="TDL20332.1"/>
    <property type="molecule type" value="Genomic_DNA"/>
</dbReference>
<feature type="compositionally biased region" description="Polar residues" evidence="1">
    <location>
        <begin position="821"/>
        <end position="831"/>
    </location>
</feature>
<organism evidence="3 4">
    <name type="scientific">Rickenella mellea</name>
    <dbReference type="NCBI Taxonomy" id="50990"/>
    <lineage>
        <taxon>Eukaryota</taxon>
        <taxon>Fungi</taxon>
        <taxon>Dikarya</taxon>
        <taxon>Basidiomycota</taxon>
        <taxon>Agaricomycotina</taxon>
        <taxon>Agaricomycetes</taxon>
        <taxon>Hymenochaetales</taxon>
        <taxon>Rickenellaceae</taxon>
        <taxon>Rickenella</taxon>
    </lineage>
</organism>
<feature type="signal peptide" evidence="2">
    <location>
        <begin position="1"/>
        <end position="19"/>
    </location>
</feature>
<reference evidence="3 4" key="1">
    <citation type="submission" date="2018-06" db="EMBL/GenBank/DDBJ databases">
        <title>A transcriptomic atlas of mushroom development highlights an independent origin of complex multicellularity.</title>
        <authorList>
            <consortium name="DOE Joint Genome Institute"/>
            <person name="Krizsan K."/>
            <person name="Almasi E."/>
            <person name="Merenyi Z."/>
            <person name="Sahu N."/>
            <person name="Viragh M."/>
            <person name="Koszo T."/>
            <person name="Mondo S."/>
            <person name="Kiss B."/>
            <person name="Balint B."/>
            <person name="Kues U."/>
            <person name="Barry K."/>
            <person name="Hegedus J.C."/>
            <person name="Henrissat B."/>
            <person name="Johnson J."/>
            <person name="Lipzen A."/>
            <person name="Ohm R."/>
            <person name="Nagy I."/>
            <person name="Pangilinan J."/>
            <person name="Yan J."/>
            <person name="Xiong Y."/>
            <person name="Grigoriev I.V."/>
            <person name="Hibbett D.S."/>
            <person name="Nagy L.G."/>
        </authorList>
    </citation>
    <scope>NUCLEOTIDE SEQUENCE [LARGE SCALE GENOMIC DNA]</scope>
    <source>
        <strain evidence="3 4">SZMC22713</strain>
    </source>
</reference>
<evidence type="ECO:0000313" key="3">
    <source>
        <dbReference type="EMBL" id="TDL20332.1"/>
    </source>
</evidence>
<name>A0A4Y7PZL0_9AGAM</name>
<evidence type="ECO:0000313" key="4">
    <source>
        <dbReference type="Proteomes" id="UP000294933"/>
    </source>
</evidence>
<protein>
    <submittedName>
        <fullName evidence="3">Uncharacterized protein</fullName>
    </submittedName>
</protein>
<keyword evidence="2" id="KW-0732">Signal</keyword>
<gene>
    <name evidence="3" type="ORF">BD410DRAFT_378148</name>
</gene>
<feature type="region of interest" description="Disordered" evidence="1">
    <location>
        <begin position="428"/>
        <end position="478"/>
    </location>
</feature>
<proteinExistence type="predicted"/>